<dbReference type="EMBL" id="JAZDUA010000740">
    <property type="protein sequence ID" value="KAK7789540.1"/>
    <property type="molecule type" value="Genomic_DNA"/>
</dbReference>
<evidence type="ECO:0000313" key="8">
    <source>
        <dbReference type="EMBL" id="KAK7789540.1"/>
    </source>
</evidence>
<evidence type="ECO:0000259" key="7">
    <source>
        <dbReference type="Pfam" id="PF05347"/>
    </source>
</evidence>
<dbReference type="CDD" id="cd20262">
    <property type="entry name" value="Complex1_LYR_LYRM2"/>
    <property type="match status" value="1"/>
</dbReference>
<dbReference type="PANTHER" id="PTHR13675">
    <property type="entry name" value="LYR MOTIF-CONTAINING PROTEIN 2"/>
    <property type="match status" value="1"/>
</dbReference>
<evidence type="ECO:0000256" key="1">
    <source>
        <dbReference type="ARBA" id="ARBA00004173"/>
    </source>
</evidence>
<dbReference type="PANTHER" id="PTHR13675:SF0">
    <property type="entry name" value="LYR MOTIF-CONTAINING PROTEIN 2"/>
    <property type="match status" value="1"/>
</dbReference>
<keyword evidence="4" id="KW-0496">Mitochondrion</keyword>
<evidence type="ECO:0000256" key="4">
    <source>
        <dbReference type="ARBA" id="ARBA00023128"/>
    </source>
</evidence>
<gene>
    <name evidence="8" type="ORF">R5R35_010320</name>
</gene>
<keyword evidence="3" id="KW-0809">Transit peptide</keyword>
<accession>A0AAN9V337</accession>
<dbReference type="InterPro" id="IPR008011">
    <property type="entry name" value="Complex1_LYR_dom"/>
</dbReference>
<evidence type="ECO:0000256" key="2">
    <source>
        <dbReference type="ARBA" id="ARBA00009508"/>
    </source>
</evidence>
<dbReference type="Pfam" id="PF05347">
    <property type="entry name" value="Complex1_LYR"/>
    <property type="match status" value="1"/>
</dbReference>
<feature type="domain" description="Complex 1 LYR protein" evidence="7">
    <location>
        <begin position="11"/>
        <end position="68"/>
    </location>
</feature>
<keyword evidence="9" id="KW-1185">Reference proteome</keyword>
<evidence type="ECO:0000256" key="6">
    <source>
        <dbReference type="ARBA" id="ARBA00044735"/>
    </source>
</evidence>
<comment type="subcellular location">
    <subcellularLocation>
        <location evidence="1">Mitochondrion</location>
    </subcellularLocation>
</comment>
<evidence type="ECO:0000256" key="3">
    <source>
        <dbReference type="ARBA" id="ARBA00022946"/>
    </source>
</evidence>
<comment type="function">
    <text evidence="6">Involved in efficient integration of the N-module into mitochondrial respiratory chain complex I.</text>
</comment>
<dbReference type="InterPro" id="IPR045293">
    <property type="entry name" value="Complex1_LYR_LYRM2"/>
</dbReference>
<comment type="similarity">
    <text evidence="2">Belongs to the complex I LYR family.</text>
</comment>
<dbReference type="GO" id="GO:0005739">
    <property type="term" value="C:mitochondrion"/>
    <property type="evidence" value="ECO:0007669"/>
    <property type="project" value="UniProtKB-SubCell"/>
</dbReference>
<dbReference type="AlphaFoldDB" id="A0AAN9V337"/>
<reference evidence="8 9" key="1">
    <citation type="submission" date="2024-03" db="EMBL/GenBank/DDBJ databases">
        <title>The genome assembly and annotation of the cricket Gryllus longicercus Weissman &amp; Gray.</title>
        <authorList>
            <person name="Szrajer S."/>
            <person name="Gray D."/>
            <person name="Ylla G."/>
        </authorList>
    </citation>
    <scope>NUCLEOTIDE SEQUENCE [LARGE SCALE GENOMIC DNA]</scope>
    <source>
        <strain evidence="8">DAG 2021-001</strain>
        <tissue evidence="8">Whole body minus gut</tissue>
    </source>
</reference>
<proteinExistence type="inferred from homology"/>
<protein>
    <recommendedName>
        <fullName evidence="5">LYR motif-containing protein 2</fullName>
    </recommendedName>
</protein>
<sequence>MNLRQFMVRGRVLKLYREFLRSIKEIPDQSSKQELFDWVHKDFRKFMHETDEFKIRSLIVNGERSLKELQQNLELSGVSSLNKKGKAVKKQPVEK</sequence>
<comment type="caution">
    <text evidence="8">The sequence shown here is derived from an EMBL/GenBank/DDBJ whole genome shotgun (WGS) entry which is preliminary data.</text>
</comment>
<evidence type="ECO:0000256" key="5">
    <source>
        <dbReference type="ARBA" id="ARBA00026235"/>
    </source>
</evidence>
<evidence type="ECO:0000313" key="9">
    <source>
        <dbReference type="Proteomes" id="UP001378592"/>
    </source>
</evidence>
<organism evidence="8 9">
    <name type="scientific">Gryllus longicercus</name>
    <dbReference type="NCBI Taxonomy" id="2509291"/>
    <lineage>
        <taxon>Eukaryota</taxon>
        <taxon>Metazoa</taxon>
        <taxon>Ecdysozoa</taxon>
        <taxon>Arthropoda</taxon>
        <taxon>Hexapoda</taxon>
        <taxon>Insecta</taxon>
        <taxon>Pterygota</taxon>
        <taxon>Neoptera</taxon>
        <taxon>Polyneoptera</taxon>
        <taxon>Orthoptera</taxon>
        <taxon>Ensifera</taxon>
        <taxon>Gryllidea</taxon>
        <taxon>Grylloidea</taxon>
        <taxon>Gryllidae</taxon>
        <taxon>Gryllinae</taxon>
        <taxon>Gryllus</taxon>
    </lineage>
</organism>
<name>A0AAN9V337_9ORTH</name>
<dbReference type="Proteomes" id="UP001378592">
    <property type="component" value="Unassembled WGS sequence"/>
</dbReference>